<evidence type="ECO:0000313" key="1">
    <source>
        <dbReference type="EMBL" id="KAI4378172.1"/>
    </source>
</evidence>
<accession>A0ACB9RQE8</accession>
<sequence length="132" mass="15220">MIRTSMIIFGLVMILSVSTLIHGAENVMIKNDLGHNKKLTLHCQSKNDDLGKWEVSDGNEFHWQFGVRIFGGTLFYCTIWQGEVQGFVFDAYTQGRDHPWGKVLWSIRDNGIFGYHSFNVDPDIFIPWPKKN</sequence>
<proteinExistence type="predicted"/>
<dbReference type="Proteomes" id="UP001057402">
    <property type="component" value="Chromosome 4"/>
</dbReference>
<comment type="caution">
    <text evidence="1">The sequence shown here is derived from an EMBL/GenBank/DDBJ whole genome shotgun (WGS) entry which is preliminary data.</text>
</comment>
<reference evidence="2" key="1">
    <citation type="journal article" date="2023" name="Front. Plant Sci.">
        <title>Chromosomal-level genome assembly of Melastoma candidum provides insights into trichome evolution.</title>
        <authorList>
            <person name="Zhong Y."/>
            <person name="Wu W."/>
            <person name="Sun C."/>
            <person name="Zou P."/>
            <person name="Liu Y."/>
            <person name="Dai S."/>
            <person name="Zhou R."/>
        </authorList>
    </citation>
    <scope>NUCLEOTIDE SEQUENCE [LARGE SCALE GENOMIC DNA]</scope>
</reference>
<keyword evidence="2" id="KW-1185">Reference proteome</keyword>
<name>A0ACB9RQE8_9MYRT</name>
<evidence type="ECO:0000313" key="2">
    <source>
        <dbReference type="Proteomes" id="UP001057402"/>
    </source>
</evidence>
<organism evidence="1 2">
    <name type="scientific">Melastoma candidum</name>
    <dbReference type="NCBI Taxonomy" id="119954"/>
    <lineage>
        <taxon>Eukaryota</taxon>
        <taxon>Viridiplantae</taxon>
        <taxon>Streptophyta</taxon>
        <taxon>Embryophyta</taxon>
        <taxon>Tracheophyta</taxon>
        <taxon>Spermatophyta</taxon>
        <taxon>Magnoliopsida</taxon>
        <taxon>eudicotyledons</taxon>
        <taxon>Gunneridae</taxon>
        <taxon>Pentapetalae</taxon>
        <taxon>rosids</taxon>
        <taxon>malvids</taxon>
        <taxon>Myrtales</taxon>
        <taxon>Melastomataceae</taxon>
        <taxon>Melastomatoideae</taxon>
        <taxon>Melastomateae</taxon>
        <taxon>Melastoma</taxon>
    </lineage>
</organism>
<protein>
    <submittedName>
        <fullName evidence="1">Uncharacterized protein</fullName>
    </submittedName>
</protein>
<dbReference type="EMBL" id="CM042883">
    <property type="protein sequence ID" value="KAI4378172.1"/>
    <property type="molecule type" value="Genomic_DNA"/>
</dbReference>
<gene>
    <name evidence="1" type="ORF">MLD38_015693</name>
</gene>